<dbReference type="AlphaFoldDB" id="A0AAD7MCD8"/>
<gene>
    <name evidence="1" type="ORF">B0H17DRAFT_914466</name>
</gene>
<name>A0AAD7MCD8_MYCRO</name>
<accession>A0AAD7MCD8</accession>
<proteinExistence type="predicted"/>
<sequence length="103" mass="11748">MRTSTCNLKRSLIWNLRCLKVIKNPDVCLTVADIHNHWLRSINAVLRRDCILTDKIKFGPLALKTKLVLKTWSGLLMDEDSLPDNWTHTEEVLVGIRPITGIG</sequence>
<evidence type="ECO:0000313" key="1">
    <source>
        <dbReference type="EMBL" id="KAJ7710421.1"/>
    </source>
</evidence>
<comment type="caution">
    <text evidence="1">The sequence shown here is derived from an EMBL/GenBank/DDBJ whole genome shotgun (WGS) entry which is preliminary data.</text>
</comment>
<dbReference type="EMBL" id="JARKIE010000001">
    <property type="protein sequence ID" value="KAJ7710421.1"/>
    <property type="molecule type" value="Genomic_DNA"/>
</dbReference>
<evidence type="ECO:0000313" key="2">
    <source>
        <dbReference type="Proteomes" id="UP001221757"/>
    </source>
</evidence>
<protein>
    <submittedName>
        <fullName evidence="1">Uncharacterized protein</fullName>
    </submittedName>
</protein>
<organism evidence="1 2">
    <name type="scientific">Mycena rosella</name>
    <name type="common">Pink bonnet</name>
    <name type="synonym">Agaricus rosellus</name>
    <dbReference type="NCBI Taxonomy" id="1033263"/>
    <lineage>
        <taxon>Eukaryota</taxon>
        <taxon>Fungi</taxon>
        <taxon>Dikarya</taxon>
        <taxon>Basidiomycota</taxon>
        <taxon>Agaricomycotina</taxon>
        <taxon>Agaricomycetes</taxon>
        <taxon>Agaricomycetidae</taxon>
        <taxon>Agaricales</taxon>
        <taxon>Marasmiineae</taxon>
        <taxon>Mycenaceae</taxon>
        <taxon>Mycena</taxon>
    </lineage>
</organism>
<reference evidence="1" key="1">
    <citation type="submission" date="2023-03" db="EMBL/GenBank/DDBJ databases">
        <title>Massive genome expansion in bonnet fungi (Mycena s.s.) driven by repeated elements and novel gene families across ecological guilds.</title>
        <authorList>
            <consortium name="Lawrence Berkeley National Laboratory"/>
            <person name="Harder C.B."/>
            <person name="Miyauchi S."/>
            <person name="Viragh M."/>
            <person name="Kuo A."/>
            <person name="Thoen E."/>
            <person name="Andreopoulos B."/>
            <person name="Lu D."/>
            <person name="Skrede I."/>
            <person name="Drula E."/>
            <person name="Henrissat B."/>
            <person name="Morin E."/>
            <person name="Kohler A."/>
            <person name="Barry K."/>
            <person name="LaButti K."/>
            <person name="Morin E."/>
            <person name="Salamov A."/>
            <person name="Lipzen A."/>
            <person name="Mereny Z."/>
            <person name="Hegedus B."/>
            <person name="Baldrian P."/>
            <person name="Stursova M."/>
            <person name="Weitz H."/>
            <person name="Taylor A."/>
            <person name="Grigoriev I.V."/>
            <person name="Nagy L.G."/>
            <person name="Martin F."/>
            <person name="Kauserud H."/>
        </authorList>
    </citation>
    <scope>NUCLEOTIDE SEQUENCE</scope>
    <source>
        <strain evidence="1">CBHHK067</strain>
    </source>
</reference>
<keyword evidence="2" id="KW-1185">Reference proteome</keyword>
<dbReference type="Proteomes" id="UP001221757">
    <property type="component" value="Unassembled WGS sequence"/>
</dbReference>